<protein>
    <recommendedName>
        <fullName evidence="2">PEGA domain-containing protein</fullName>
    </recommendedName>
</protein>
<evidence type="ECO:0000313" key="4">
    <source>
        <dbReference type="Proteomes" id="UP000179237"/>
    </source>
</evidence>
<dbReference type="Pfam" id="PF07676">
    <property type="entry name" value="PD40"/>
    <property type="match status" value="1"/>
</dbReference>
<dbReference type="InterPro" id="IPR011659">
    <property type="entry name" value="WD40"/>
</dbReference>
<dbReference type="EMBL" id="MFAQ01000027">
    <property type="protein sequence ID" value="OGD83117.1"/>
    <property type="molecule type" value="Genomic_DNA"/>
</dbReference>
<keyword evidence="1" id="KW-0812">Transmembrane</keyword>
<evidence type="ECO:0000259" key="2">
    <source>
        <dbReference type="Pfam" id="PF08308"/>
    </source>
</evidence>
<accession>A0A1F5FU27</accession>
<reference evidence="3 4" key="1">
    <citation type="journal article" date="2016" name="Nat. Commun.">
        <title>Thousands of microbial genomes shed light on interconnected biogeochemical processes in an aquifer system.</title>
        <authorList>
            <person name="Anantharaman K."/>
            <person name="Brown C.T."/>
            <person name="Hug L.A."/>
            <person name="Sharon I."/>
            <person name="Castelle C.J."/>
            <person name="Probst A.J."/>
            <person name="Thomas B.C."/>
            <person name="Singh A."/>
            <person name="Wilkins M.J."/>
            <person name="Karaoz U."/>
            <person name="Brodie E.L."/>
            <person name="Williams K.H."/>
            <person name="Hubbard S.S."/>
            <person name="Banfield J.F."/>
        </authorList>
    </citation>
    <scope>NUCLEOTIDE SEQUENCE [LARGE SCALE GENOMIC DNA]</scope>
</reference>
<gene>
    <name evidence="3" type="ORF">A2572_00710</name>
</gene>
<dbReference type="Gene3D" id="2.120.10.30">
    <property type="entry name" value="TolB, C-terminal domain"/>
    <property type="match status" value="1"/>
</dbReference>
<name>A0A1F5FU27_9BACT</name>
<dbReference type="Pfam" id="PF08308">
    <property type="entry name" value="PEGA"/>
    <property type="match status" value="1"/>
</dbReference>
<organism evidence="3 4">
    <name type="scientific">Candidatus Collierbacteria bacterium RIFOXYD1_FULL_40_9</name>
    <dbReference type="NCBI Taxonomy" id="1817731"/>
    <lineage>
        <taxon>Bacteria</taxon>
        <taxon>Candidatus Collieribacteriota</taxon>
    </lineage>
</organism>
<evidence type="ECO:0000313" key="3">
    <source>
        <dbReference type="EMBL" id="OGD83117.1"/>
    </source>
</evidence>
<dbReference type="InterPro" id="IPR011042">
    <property type="entry name" value="6-blade_b-propeller_TolB-like"/>
</dbReference>
<dbReference type="AlphaFoldDB" id="A0A1F5FU27"/>
<dbReference type="Proteomes" id="UP000179237">
    <property type="component" value="Unassembled WGS sequence"/>
</dbReference>
<feature type="transmembrane region" description="Helical" evidence="1">
    <location>
        <begin position="12"/>
        <end position="31"/>
    </location>
</feature>
<feature type="domain" description="PEGA" evidence="2">
    <location>
        <begin position="47"/>
        <end position="111"/>
    </location>
</feature>
<comment type="caution">
    <text evidence="3">The sequence shown here is derived from an EMBL/GenBank/DDBJ whole genome shotgun (WGS) entry which is preliminary data.</text>
</comment>
<keyword evidence="1" id="KW-0472">Membrane</keyword>
<evidence type="ECO:0000256" key="1">
    <source>
        <dbReference type="SAM" id="Phobius"/>
    </source>
</evidence>
<proteinExistence type="predicted"/>
<dbReference type="InterPro" id="IPR013229">
    <property type="entry name" value="PEGA"/>
</dbReference>
<dbReference type="SUPFAM" id="SSF82171">
    <property type="entry name" value="DPP6 N-terminal domain-like"/>
    <property type="match status" value="1"/>
</dbReference>
<keyword evidence="1" id="KW-1133">Transmembrane helix</keyword>
<sequence length="434" mass="48371">MTKNPKKKRLYINIVTITLLILGTLVAIKFAKGYRPSLENKTIQGTGLLNLTSYPKSARVIINDKLTTVTDDKLYLSPSNYKVTIEKDGFYSWTKNLPIKSELVTNTDARLFPIIAATSPITFYQVKNVSLSPDGTKIAYTLNNAPQIPNNGLYVYSLSNNLLSSNNLQIAENTQNRNFSDSLLIWSPDGSQILTVFSDKGKITSSHVLSTREKTTGTLTDATIRLPLIISEWQDQYIKINQPNLTLVPDYLKEILTNSATNVYFSPDKEKISYSPTTNLNLPENKIGALLPNINSTQETRKLIKDKTYVFDLKEGTNYELSVASKSAQVQKNIILSVDATPSASIDSLKQLKAQTESFYTSNIVWYSNSRQVIIINDSGINIVDYDGQNLVNINPVGPLYNFAVPNTDGTKLISLTNLNQKPDTFNLISFDLK</sequence>